<organism evidence="1 2">
    <name type="scientific">Saccharococcus caldoxylosilyticus</name>
    <dbReference type="NCBI Taxonomy" id="81408"/>
    <lineage>
        <taxon>Bacteria</taxon>
        <taxon>Bacillati</taxon>
        <taxon>Bacillota</taxon>
        <taxon>Bacilli</taxon>
        <taxon>Bacillales</taxon>
        <taxon>Anoxybacillaceae</taxon>
        <taxon>Saccharococcus</taxon>
    </lineage>
</organism>
<dbReference type="EMBL" id="LQYS01000120">
    <property type="protein sequence ID" value="KYD07074.1"/>
    <property type="molecule type" value="Genomic_DNA"/>
</dbReference>
<evidence type="ECO:0000313" key="2">
    <source>
        <dbReference type="Proteomes" id="UP000075455"/>
    </source>
</evidence>
<dbReference type="STRING" id="81408.B4119_0986"/>
<sequence length="48" mass="5589">MQIYVSFFSIKSSLSMKLAATLSFMAFHPYIAIKIKPLKKYLRDSLYP</sequence>
<protein>
    <submittedName>
        <fullName evidence="1">Uncharacterized protein</fullName>
    </submittedName>
</protein>
<gene>
    <name evidence="1" type="ORF">B4119_0986</name>
</gene>
<reference evidence="1 2" key="1">
    <citation type="submission" date="2016-01" db="EMBL/GenBank/DDBJ databases">
        <title>Draft Genome Sequences of Seven Thermophilic Sporeformers Isolated from Foods.</title>
        <authorList>
            <person name="Berendsen E.M."/>
            <person name="Wells-Bennik M.H."/>
            <person name="Krawcyk A.O."/>
            <person name="De Jong A."/>
            <person name="Holsappel S."/>
            <person name="Eijlander R.T."/>
            <person name="Kuipers O.P."/>
        </authorList>
    </citation>
    <scope>NUCLEOTIDE SEQUENCE [LARGE SCALE GENOMIC DNA]</scope>
    <source>
        <strain evidence="1 2">B4119</strain>
    </source>
</reference>
<dbReference type="Proteomes" id="UP000075455">
    <property type="component" value="Unassembled WGS sequence"/>
</dbReference>
<comment type="caution">
    <text evidence="1">The sequence shown here is derived from an EMBL/GenBank/DDBJ whole genome shotgun (WGS) entry which is preliminary data.</text>
</comment>
<evidence type="ECO:0000313" key="1">
    <source>
        <dbReference type="EMBL" id="KYD07074.1"/>
    </source>
</evidence>
<proteinExistence type="predicted"/>
<dbReference type="AlphaFoldDB" id="A0A150L465"/>
<dbReference type="PATRIC" id="fig|81408.3.peg.1465"/>
<accession>A0A150L465</accession>
<name>A0A150L465_9BACL</name>